<dbReference type="KEGG" id="agm:DCE93_14175"/>
<dbReference type="RefSeq" id="WP_108596446.1">
    <property type="nucleotide sequence ID" value="NZ_CP028913.1"/>
</dbReference>
<dbReference type="SUPFAM" id="SSF53474">
    <property type="entry name" value="alpha/beta-Hydrolases"/>
    <property type="match status" value="1"/>
</dbReference>
<evidence type="ECO:0008006" key="4">
    <source>
        <dbReference type="Google" id="ProtNLM"/>
    </source>
</evidence>
<evidence type="ECO:0000256" key="1">
    <source>
        <dbReference type="SAM" id="MobiDB-lite"/>
    </source>
</evidence>
<dbReference type="OrthoDB" id="4790882at2"/>
<name>A0A2S0WZE8_9MICO</name>
<feature type="region of interest" description="Disordered" evidence="1">
    <location>
        <begin position="237"/>
        <end position="264"/>
    </location>
</feature>
<dbReference type="InterPro" id="IPR029058">
    <property type="entry name" value="AB_hydrolase_fold"/>
</dbReference>
<dbReference type="EMBL" id="CP028913">
    <property type="protein sequence ID" value="AWB96652.1"/>
    <property type="molecule type" value="Genomic_DNA"/>
</dbReference>
<dbReference type="Gene3D" id="3.40.50.1820">
    <property type="entry name" value="alpha/beta hydrolase"/>
    <property type="match status" value="1"/>
</dbReference>
<dbReference type="AlphaFoldDB" id="A0A2S0WZE8"/>
<reference evidence="2 3" key="1">
    <citation type="submission" date="2018-04" db="EMBL/GenBank/DDBJ databases">
        <authorList>
            <person name="Li J."/>
        </authorList>
    </citation>
    <scope>NUCLEOTIDE SEQUENCE [LARGE SCALE GENOMIC DNA]</scope>
    <source>
        <strain evidence="3">30A</strain>
    </source>
</reference>
<sequence>MDDSLTVSGGGSTAVATDALYADAARLGGTEAIVADWSERARVIGDGLRVLALSEPAAGPSGVFSVDWGVAAARTRLREAEGSAGWLRRSLIESAERYGATERAVDALWRVGGSHLAWLIGAAAPIWVGGVVLAGAAEVGARAIGWRTPLSGWLGDERRLLSDPGFVRAVRTAADSADEALAGLLRIPGAPAIGAAFGPSIGAPAAATAVLGAAGALGAVTDSRVLVDGPVRVVRSIPDGRSDQSVGPRSARAPEHPVEGPVTAPRGIGELVERIPTADAGAQIRVERYGDAADPRWIVYIGGTVDLGLTAGVETNDMTNNLHGIADDSALDELRITGAESGAGERAVRLALAEAGARPGDPIIPVGHSGGGIVAAGLAGDPALNVVAAVSVGGPVASAELREGVPLLSVEHEEDLVPATGGWGHPSADRLTVSRSVLESGEDYASALPAHELVRYRETAKLIDSAEEERLVAFRERVADFTGDGAGDGTGEMTRWIGLREVSRSTTDEPRGR</sequence>
<accession>A0A2S0WZE8</accession>
<keyword evidence="3" id="KW-1185">Reference proteome</keyword>
<protein>
    <recommendedName>
        <fullName evidence="4">Alpha/beta hydrolase</fullName>
    </recommendedName>
</protein>
<organism evidence="2 3">
    <name type="scientific">Agromyces badenianii</name>
    <dbReference type="NCBI Taxonomy" id="2080742"/>
    <lineage>
        <taxon>Bacteria</taxon>
        <taxon>Bacillati</taxon>
        <taxon>Actinomycetota</taxon>
        <taxon>Actinomycetes</taxon>
        <taxon>Micrococcales</taxon>
        <taxon>Microbacteriaceae</taxon>
        <taxon>Agromyces</taxon>
    </lineage>
</organism>
<evidence type="ECO:0000313" key="3">
    <source>
        <dbReference type="Proteomes" id="UP000244729"/>
    </source>
</evidence>
<gene>
    <name evidence="2" type="ORF">DCE93_14175</name>
</gene>
<proteinExistence type="predicted"/>
<evidence type="ECO:0000313" key="2">
    <source>
        <dbReference type="EMBL" id="AWB96652.1"/>
    </source>
</evidence>
<dbReference type="Proteomes" id="UP000244729">
    <property type="component" value="Chromosome"/>
</dbReference>